<feature type="transmembrane region" description="Helical" evidence="1">
    <location>
        <begin position="18"/>
        <end position="37"/>
    </location>
</feature>
<keyword evidence="1" id="KW-0812">Transmembrane</keyword>
<keyword evidence="1" id="KW-0472">Membrane</keyword>
<dbReference type="AlphaFoldDB" id="A0A2V4N4G6"/>
<keyword evidence="1" id="KW-1133">Transmembrane helix</keyword>
<evidence type="ECO:0000313" key="3">
    <source>
        <dbReference type="Proteomes" id="UP000248039"/>
    </source>
</evidence>
<accession>A0A2V4N4G6</accession>
<keyword evidence="3" id="KW-1185">Reference proteome</keyword>
<reference evidence="2 3" key="1">
    <citation type="submission" date="2018-03" db="EMBL/GenBank/DDBJ databases">
        <title>Bioinformatic expansion and discovery of thiopeptide antibiotics.</title>
        <authorList>
            <person name="Schwalen C.J."/>
            <person name="Hudson G.A."/>
            <person name="Mitchell D.A."/>
        </authorList>
    </citation>
    <scope>NUCLEOTIDE SEQUENCE [LARGE SCALE GENOMIC DNA]</scope>
    <source>
        <strain evidence="2 3">ATCC 21389</strain>
    </source>
</reference>
<name>A0A2V4N4G6_9ACTN</name>
<gene>
    <name evidence="2" type="ORF">C7C46_18015</name>
</gene>
<evidence type="ECO:0008006" key="4">
    <source>
        <dbReference type="Google" id="ProtNLM"/>
    </source>
</evidence>
<feature type="transmembrane region" description="Helical" evidence="1">
    <location>
        <begin position="73"/>
        <end position="96"/>
    </location>
</feature>
<comment type="caution">
    <text evidence="2">The sequence shown here is derived from an EMBL/GenBank/DDBJ whole genome shotgun (WGS) entry which is preliminary data.</text>
</comment>
<dbReference type="EMBL" id="PYBW01000056">
    <property type="protein sequence ID" value="PYC77749.1"/>
    <property type="molecule type" value="Genomic_DNA"/>
</dbReference>
<dbReference type="RefSeq" id="WP_110670880.1">
    <property type="nucleotide sequence ID" value="NZ_PYBW01000056.1"/>
</dbReference>
<sequence length="184" mass="20135">MAQAGSTNGGRFRGAVRIVHICLSVIAGLVAGVLVAVPGMRSIYSRHTDYVDYQQWLAWHNAGGKIDYQDYSYAGGMVIVAIPLIVLGWSLQRLFLGRSWRVVRRKDIPRSTLRRYRLVFAVAALALEVPTFWLLVPGIVGEGRARGYEWSAAVGCLVGALLVALCVGCLALFVLVELSTRRSS</sequence>
<evidence type="ECO:0000256" key="1">
    <source>
        <dbReference type="SAM" id="Phobius"/>
    </source>
</evidence>
<protein>
    <recommendedName>
        <fullName evidence="4">DUF2975 domain-containing protein</fullName>
    </recommendedName>
</protein>
<proteinExistence type="predicted"/>
<feature type="transmembrane region" description="Helical" evidence="1">
    <location>
        <begin position="116"/>
        <end position="140"/>
    </location>
</feature>
<dbReference type="Proteomes" id="UP000248039">
    <property type="component" value="Unassembled WGS sequence"/>
</dbReference>
<organism evidence="2 3">
    <name type="scientific">Streptomyces tateyamensis</name>
    <dbReference type="NCBI Taxonomy" id="565073"/>
    <lineage>
        <taxon>Bacteria</taxon>
        <taxon>Bacillati</taxon>
        <taxon>Actinomycetota</taxon>
        <taxon>Actinomycetes</taxon>
        <taxon>Kitasatosporales</taxon>
        <taxon>Streptomycetaceae</taxon>
        <taxon>Streptomyces</taxon>
    </lineage>
</organism>
<feature type="transmembrane region" description="Helical" evidence="1">
    <location>
        <begin position="152"/>
        <end position="176"/>
    </location>
</feature>
<evidence type="ECO:0000313" key="2">
    <source>
        <dbReference type="EMBL" id="PYC77749.1"/>
    </source>
</evidence>